<evidence type="ECO:0000313" key="2">
    <source>
        <dbReference type="Proteomes" id="UP000593579"/>
    </source>
</evidence>
<dbReference type="Proteomes" id="UP000593579">
    <property type="component" value="Unassembled WGS sequence"/>
</dbReference>
<comment type="caution">
    <text evidence="1">The sequence shown here is derived from an EMBL/GenBank/DDBJ whole genome shotgun (WGS) entry which is preliminary data.</text>
</comment>
<dbReference type="OrthoDB" id="1001335at2759"/>
<organism evidence="1 2">
    <name type="scientific">Gossypium gossypioides</name>
    <name type="common">Mexican cotton</name>
    <name type="synonym">Selera gossypioides</name>
    <dbReference type="NCBI Taxonomy" id="34282"/>
    <lineage>
        <taxon>Eukaryota</taxon>
        <taxon>Viridiplantae</taxon>
        <taxon>Streptophyta</taxon>
        <taxon>Embryophyta</taxon>
        <taxon>Tracheophyta</taxon>
        <taxon>Spermatophyta</taxon>
        <taxon>Magnoliopsida</taxon>
        <taxon>eudicotyledons</taxon>
        <taxon>Gunneridae</taxon>
        <taxon>Pentapetalae</taxon>
        <taxon>rosids</taxon>
        <taxon>malvids</taxon>
        <taxon>Malvales</taxon>
        <taxon>Malvaceae</taxon>
        <taxon>Malvoideae</taxon>
        <taxon>Gossypium</taxon>
    </lineage>
</organism>
<dbReference type="PANTHER" id="PTHR33116:SF86">
    <property type="entry name" value="REVERSE TRANSCRIPTASE DOMAIN-CONTAINING PROTEIN"/>
    <property type="match status" value="1"/>
</dbReference>
<keyword evidence="2" id="KW-1185">Reference proteome</keyword>
<dbReference type="AlphaFoldDB" id="A0A7J9BJQ5"/>
<accession>A0A7J9BJQ5</accession>
<sequence length="335" mass="38993">MVCFLLPKTLCNELESIMAKFWWQKGFGKKGIHWCTWDHLSEPKEIGGVGFRSLAKFNVALLAKEGLGNLPSYTWKSVWAARVLLENEFCWSVGSGSNISIKGDDWLSGSPNYRINEQVGGLNLVSGFIDVGTREWKVNLINSTFSEEIASKILRNPLAWEGIEDIRVWRGESSREFSVRSAYKLLHKDLNDEDWFTWIFRMSSSDQCRFFCCAIWGIWAHRNLVLHEGSQIKGKEITDWITRYIGEIDNLEDKKFTRYVVHEEWCPPLGSDVKVNFMWLIIKVWRDLDLEWLFVNLEIMGEENEGIRLTKELGFGERNEQQMVLILEGCWFLET</sequence>
<proteinExistence type="predicted"/>
<dbReference type="PANTHER" id="PTHR33116">
    <property type="entry name" value="REVERSE TRANSCRIPTASE ZINC-BINDING DOMAIN-CONTAINING PROTEIN-RELATED-RELATED"/>
    <property type="match status" value="1"/>
</dbReference>
<name>A0A7J9BJQ5_GOSGO</name>
<feature type="non-terminal residue" evidence="1">
    <location>
        <position position="1"/>
    </location>
</feature>
<evidence type="ECO:0008006" key="3">
    <source>
        <dbReference type="Google" id="ProtNLM"/>
    </source>
</evidence>
<reference evidence="1 2" key="1">
    <citation type="journal article" date="2019" name="Genome Biol. Evol.">
        <title>Insights into the evolution of the New World diploid cottons (Gossypium, subgenus Houzingenia) based on genome sequencing.</title>
        <authorList>
            <person name="Grover C.E."/>
            <person name="Arick M.A. 2nd"/>
            <person name="Thrash A."/>
            <person name="Conover J.L."/>
            <person name="Sanders W.S."/>
            <person name="Peterson D.G."/>
            <person name="Frelichowski J.E."/>
            <person name="Scheffler J.A."/>
            <person name="Scheffler B.E."/>
            <person name="Wendel J.F."/>
        </authorList>
    </citation>
    <scope>NUCLEOTIDE SEQUENCE [LARGE SCALE GENOMIC DNA]</scope>
    <source>
        <strain evidence="1">5</strain>
        <tissue evidence="1">Leaf</tissue>
    </source>
</reference>
<protein>
    <recommendedName>
        <fullName evidence="3">Reverse transcriptase zinc-binding domain-containing protein</fullName>
    </recommendedName>
</protein>
<evidence type="ECO:0000313" key="1">
    <source>
        <dbReference type="EMBL" id="MBA0736428.1"/>
    </source>
</evidence>
<gene>
    <name evidence="1" type="ORF">Gogos_009984</name>
</gene>
<dbReference type="EMBL" id="JABEZY010000004">
    <property type="protein sequence ID" value="MBA0736428.1"/>
    <property type="molecule type" value="Genomic_DNA"/>
</dbReference>